<dbReference type="AlphaFoldDB" id="A0A939F6S5"/>
<proteinExistence type="predicted"/>
<evidence type="ECO:0000313" key="2">
    <source>
        <dbReference type="Proteomes" id="UP000664167"/>
    </source>
</evidence>
<accession>A0A939F6S5</accession>
<gene>
    <name evidence="1" type="ORF">J0695_13890</name>
</gene>
<protein>
    <submittedName>
        <fullName evidence="1">Uncharacterized protein</fullName>
    </submittedName>
</protein>
<dbReference type="RefSeq" id="WP_206962323.1">
    <property type="nucleotide sequence ID" value="NZ_BAAAJJ010000006.1"/>
</dbReference>
<name>A0A939F6S5_9ACTN</name>
<sequence>MTAQKSNLSSPKYGYDFVVATTQASINATMKAFLSGLTQPVVTVCYVADFQGNPVLIDYDQLKKNAHGSDPFTIPANADPNTSQDLRNLVEARFMMGFRAQIGLPPGLAPGSIPDIVTLGSNTASVTYNLLCSKFSVVKLTPGGGYSPPAWFSQSQPAGSPWIFQSKVDLRLSTTSPTAYSKLPPAVQAQIKNLGAGAFTVQQLLFDLDNAALETIPTIKNVPPGDPLYSILQQFFLGAYFAQMRQNGSPVLGCTIKETKAPVSTLTLTDLNLEVLPFLGSNGQPIVNPTPAQQDLAALSYLCAADGNALPAAVPFSWNWVEANEQADFDGVVAINRNAFANYFRHQLAPYVPSNCYLPSVRVTYDAGKVETRYSWSMTSGQAPSFTMPATGPTVLTFHYGADSVDQAGLNGDLGKMELRPSYDISVSFTGNTIKVVQHLVVYLYVRSLATSTDGNVVDLTVTDTYTLGIGQDGRLAATLTTTRQDGSKNPSVDPFLNFWTDLNKIIGAVKNWLQAVVSPNLKAMPVSAAQNFVFPGGRTFAFKSAGFSDFGDLISHITYTDPS</sequence>
<dbReference type="EMBL" id="JAFLRJ010000126">
    <property type="protein sequence ID" value="MBO0512891.1"/>
    <property type="molecule type" value="Genomic_DNA"/>
</dbReference>
<comment type="caution">
    <text evidence="1">The sequence shown here is derived from an EMBL/GenBank/DDBJ whole genome shotgun (WGS) entry which is preliminary data.</text>
</comment>
<organism evidence="1 2">
    <name type="scientific">Streptomyces beijiangensis</name>
    <dbReference type="NCBI Taxonomy" id="163361"/>
    <lineage>
        <taxon>Bacteria</taxon>
        <taxon>Bacillati</taxon>
        <taxon>Actinomycetota</taxon>
        <taxon>Actinomycetes</taxon>
        <taxon>Kitasatosporales</taxon>
        <taxon>Streptomycetaceae</taxon>
        <taxon>Streptomyces</taxon>
    </lineage>
</organism>
<dbReference type="Proteomes" id="UP000664167">
    <property type="component" value="Unassembled WGS sequence"/>
</dbReference>
<reference evidence="1" key="1">
    <citation type="submission" date="2021-03" db="EMBL/GenBank/DDBJ databases">
        <title>Streptomyces poriferae sp. nov., a novel marine sponge-derived Actinobacteria species with anti-MRSA activity.</title>
        <authorList>
            <person name="Sandoval-Powers M."/>
            <person name="Kralova S."/>
            <person name="Nguyen G.-S."/>
            <person name="Fawwal D."/>
            <person name="Degnes K."/>
            <person name="Klinkenberg G."/>
            <person name="Sletta H."/>
            <person name="Wentzel A."/>
            <person name="Liles M.R."/>
        </authorList>
    </citation>
    <scope>NUCLEOTIDE SEQUENCE</scope>
    <source>
        <strain evidence="1">DSM 41794</strain>
    </source>
</reference>
<evidence type="ECO:0000313" key="1">
    <source>
        <dbReference type="EMBL" id="MBO0512891.1"/>
    </source>
</evidence>
<keyword evidence="2" id="KW-1185">Reference proteome</keyword>